<dbReference type="OrthoDB" id="6630747at2"/>
<organism evidence="1 2">
    <name type="scientific">Pantoea deleyi</name>
    <dbReference type="NCBI Taxonomy" id="470932"/>
    <lineage>
        <taxon>Bacteria</taxon>
        <taxon>Pseudomonadati</taxon>
        <taxon>Pseudomonadota</taxon>
        <taxon>Gammaproteobacteria</taxon>
        <taxon>Enterobacterales</taxon>
        <taxon>Erwiniaceae</taxon>
        <taxon>Pantoea</taxon>
    </lineage>
</organism>
<sequence length="236" mass="26649">MTKKIYFFAPGTNDYISPALLFSVARMTVNDDGIQWLETQWVGGGNVQGMALYTSILDAAIAAEVLNQAETPPEWKVYPFSDLNITEMMINTKAHKSHYDMMLVFGFSIDDFRNLILQSDLYRTLQFSESFPIGDGLNPITNKVTLKFDESLFEGMNDYWHEEFPSFCESMEILNSQPLDFIKEHARNAVSTALVTATPIVRPATQYCVSTYSIEKKMWIVSSLAAKGSEPANKLH</sequence>
<dbReference type="Proteomes" id="UP000317747">
    <property type="component" value="Unassembled WGS sequence"/>
</dbReference>
<reference evidence="1 2" key="1">
    <citation type="submission" date="2019-06" db="EMBL/GenBank/DDBJ databases">
        <title>Taxogenomics and systematics of the genus Pantoea.</title>
        <authorList>
            <person name="Tambong J.T."/>
        </authorList>
    </citation>
    <scope>NUCLEOTIDE SEQUENCE [LARGE SCALE GENOMIC DNA]</scope>
    <source>
        <strain evidence="1 2">LMG 24200</strain>
    </source>
</reference>
<accession>A0A506QSY7</accession>
<gene>
    <name evidence="1" type="ORF">FJW01_01015</name>
</gene>
<keyword evidence="2" id="KW-1185">Reference proteome</keyword>
<dbReference type="RefSeq" id="WP_128084872.1">
    <property type="nucleotide sequence ID" value="NZ_CP071407.1"/>
</dbReference>
<proteinExistence type="predicted"/>
<name>A0A506QSY7_9GAMM</name>
<protein>
    <submittedName>
        <fullName evidence="1">Uncharacterized protein</fullName>
    </submittedName>
</protein>
<comment type="caution">
    <text evidence="1">The sequence shown here is derived from an EMBL/GenBank/DDBJ whole genome shotgun (WGS) entry which is preliminary data.</text>
</comment>
<dbReference type="AlphaFoldDB" id="A0A506QSY7"/>
<dbReference type="EMBL" id="VHJA01000015">
    <property type="protein sequence ID" value="TPV49204.1"/>
    <property type="molecule type" value="Genomic_DNA"/>
</dbReference>
<evidence type="ECO:0000313" key="2">
    <source>
        <dbReference type="Proteomes" id="UP000317747"/>
    </source>
</evidence>
<evidence type="ECO:0000313" key="1">
    <source>
        <dbReference type="EMBL" id="TPV49204.1"/>
    </source>
</evidence>